<gene>
    <name evidence="2" type="ORF">RBSH_02502</name>
</gene>
<reference evidence="2 3" key="1">
    <citation type="journal article" date="2013" name="Mar. Genomics">
        <title>Expression of sulfatases in Rhodopirellula baltica and the diversity of sulfatases in the genus Rhodopirellula.</title>
        <authorList>
            <person name="Wegner C.E."/>
            <person name="Richter-Heitmann T."/>
            <person name="Klindworth A."/>
            <person name="Klockow C."/>
            <person name="Richter M."/>
            <person name="Achstetter T."/>
            <person name="Glockner F.O."/>
            <person name="Harder J."/>
        </authorList>
    </citation>
    <scope>NUCLEOTIDE SEQUENCE [LARGE SCALE GENOMIC DNA]</scope>
    <source>
        <strain evidence="2 3">SH28</strain>
    </source>
</reference>
<evidence type="ECO:0000313" key="2">
    <source>
        <dbReference type="EMBL" id="EKK02171.1"/>
    </source>
</evidence>
<organism evidence="2 3">
    <name type="scientific">Rhodopirellula baltica SH28</name>
    <dbReference type="NCBI Taxonomy" id="993517"/>
    <lineage>
        <taxon>Bacteria</taxon>
        <taxon>Pseudomonadati</taxon>
        <taxon>Planctomycetota</taxon>
        <taxon>Planctomycetia</taxon>
        <taxon>Pirellulales</taxon>
        <taxon>Pirellulaceae</taxon>
        <taxon>Rhodopirellula</taxon>
    </lineage>
</organism>
<evidence type="ECO:0000313" key="3">
    <source>
        <dbReference type="Proteomes" id="UP000007993"/>
    </source>
</evidence>
<protein>
    <submittedName>
        <fullName evidence="2">Uncharacterized protein</fullName>
    </submittedName>
</protein>
<dbReference type="PATRIC" id="fig|993517.3.peg.2709"/>
<dbReference type="Proteomes" id="UP000007993">
    <property type="component" value="Unassembled WGS sequence"/>
</dbReference>
<keyword evidence="1" id="KW-0812">Transmembrane</keyword>
<dbReference type="AlphaFoldDB" id="K5E8P5"/>
<sequence length="355" mass="40414">MRMIVHETFTAESTKSNVVNDIQSWFQTGWRLLACLVLSHTTLQSADWSLLDTAIARSSQLERVQFHVIEEQTSVPTDKPPVQSRFHKRWSRFSDGFRVEDDPGWERFQDAHPKWNDSANLKDRIVHSSDSDQRIYICNPDYEAYLSPDGDRPTLDFINEGDDWRANYAWITDQVVPPLAFWMDQGWHQSLQFDPQDPDRVVASFKLPIDPRVGFSDGTREDSGFYECDYTFSIQTGNPLAHRLVARDELGAVVATTKITYEYEASDPSASLPVTLVEEFQTEDRADQITKHLMLAEVSPAIADDGNRLTSFGYPEPISDASISPSLFSRTSFWIAAAGIMLVAAHFLRSRRRPS</sequence>
<name>K5E8P5_RHOBT</name>
<feature type="transmembrane region" description="Helical" evidence="1">
    <location>
        <begin position="331"/>
        <end position="348"/>
    </location>
</feature>
<dbReference type="EMBL" id="AMCW01000067">
    <property type="protein sequence ID" value="EKK02171.1"/>
    <property type="molecule type" value="Genomic_DNA"/>
</dbReference>
<proteinExistence type="predicted"/>
<accession>K5E8P5</accession>
<comment type="caution">
    <text evidence="2">The sequence shown here is derived from an EMBL/GenBank/DDBJ whole genome shotgun (WGS) entry which is preliminary data.</text>
</comment>
<keyword evidence="1" id="KW-1133">Transmembrane helix</keyword>
<evidence type="ECO:0000256" key="1">
    <source>
        <dbReference type="SAM" id="Phobius"/>
    </source>
</evidence>
<dbReference type="RefSeq" id="WP_007332244.1">
    <property type="nucleotide sequence ID" value="NZ_AMCW01000067.1"/>
</dbReference>
<keyword evidence="1" id="KW-0472">Membrane</keyword>